<dbReference type="Proteomes" id="UP000233551">
    <property type="component" value="Unassembled WGS sequence"/>
</dbReference>
<comment type="caution">
    <text evidence="1">The sequence shown here is derived from an EMBL/GenBank/DDBJ whole genome shotgun (WGS) entry which is preliminary data.</text>
</comment>
<name>A0A2I0J146_PUNGR</name>
<sequence length="82" mass="9136">MGDPLVLRSRVFETRSRDRIVSVTRATLYPHPPTTWRTTLAKAASMKARERGNKRVPKGPCYLRMGAPRLKGVNSLKSGGDL</sequence>
<protein>
    <submittedName>
        <fullName evidence="1">Uncharacterized protein</fullName>
    </submittedName>
</protein>
<evidence type="ECO:0000313" key="1">
    <source>
        <dbReference type="EMBL" id="PKI49426.1"/>
    </source>
</evidence>
<proteinExistence type="predicted"/>
<gene>
    <name evidence="1" type="ORF">CRG98_030158</name>
</gene>
<keyword evidence="2" id="KW-1185">Reference proteome</keyword>
<dbReference type="EMBL" id="PGOL01002239">
    <property type="protein sequence ID" value="PKI49426.1"/>
    <property type="molecule type" value="Genomic_DNA"/>
</dbReference>
<reference evidence="1 2" key="1">
    <citation type="submission" date="2017-11" db="EMBL/GenBank/DDBJ databases">
        <title>De-novo sequencing of pomegranate (Punica granatum L.) genome.</title>
        <authorList>
            <person name="Akparov Z."/>
            <person name="Amiraslanov A."/>
            <person name="Hajiyeva S."/>
            <person name="Abbasov M."/>
            <person name="Kaur K."/>
            <person name="Hamwieh A."/>
            <person name="Solovyev V."/>
            <person name="Salamov A."/>
            <person name="Braich B."/>
            <person name="Kosarev P."/>
            <person name="Mahmoud A."/>
            <person name="Hajiyev E."/>
            <person name="Babayeva S."/>
            <person name="Izzatullayeva V."/>
            <person name="Mammadov A."/>
            <person name="Mammadov A."/>
            <person name="Sharifova S."/>
            <person name="Ojaghi J."/>
            <person name="Eynullazada K."/>
            <person name="Bayramov B."/>
            <person name="Abdulazimova A."/>
            <person name="Shahmuradov I."/>
        </authorList>
    </citation>
    <scope>NUCLEOTIDE SEQUENCE [LARGE SCALE GENOMIC DNA]</scope>
    <source>
        <strain evidence="2">cv. AG2017</strain>
        <tissue evidence="1">Leaf</tissue>
    </source>
</reference>
<accession>A0A2I0J146</accession>
<evidence type="ECO:0000313" key="2">
    <source>
        <dbReference type="Proteomes" id="UP000233551"/>
    </source>
</evidence>
<dbReference type="AlphaFoldDB" id="A0A2I0J146"/>
<organism evidence="1 2">
    <name type="scientific">Punica granatum</name>
    <name type="common">Pomegranate</name>
    <dbReference type="NCBI Taxonomy" id="22663"/>
    <lineage>
        <taxon>Eukaryota</taxon>
        <taxon>Viridiplantae</taxon>
        <taxon>Streptophyta</taxon>
        <taxon>Embryophyta</taxon>
        <taxon>Tracheophyta</taxon>
        <taxon>Spermatophyta</taxon>
        <taxon>Magnoliopsida</taxon>
        <taxon>eudicotyledons</taxon>
        <taxon>Gunneridae</taxon>
        <taxon>Pentapetalae</taxon>
        <taxon>rosids</taxon>
        <taxon>malvids</taxon>
        <taxon>Myrtales</taxon>
        <taxon>Lythraceae</taxon>
        <taxon>Punica</taxon>
    </lineage>
</organism>